<sequence>MEGKLFGQLFGYFCRMYHNEEHYVEENRAYRRMSHGRYQYFVPTSKVATGNPLCFFGYITRRPAYRLIQRVLRILPYSIWKKSRSRKRKFWTEVAKEDLRILGSDRQFRPDVRFVE</sequence>
<protein>
    <submittedName>
        <fullName evidence="1">Uncharacterized protein</fullName>
    </submittedName>
</protein>
<comment type="caution">
    <text evidence="1">The sequence shown here is derived from an EMBL/GenBank/DDBJ whole genome shotgun (WGS) entry which is preliminary data.</text>
</comment>
<dbReference type="Proteomes" id="UP001303046">
    <property type="component" value="Unassembled WGS sequence"/>
</dbReference>
<keyword evidence="2" id="KW-1185">Reference proteome</keyword>
<dbReference type="EMBL" id="JAVFWL010000004">
    <property type="protein sequence ID" value="KAK6749538.1"/>
    <property type="molecule type" value="Genomic_DNA"/>
</dbReference>
<evidence type="ECO:0000313" key="1">
    <source>
        <dbReference type="EMBL" id="KAK6749538.1"/>
    </source>
</evidence>
<accession>A0ABR1DH57</accession>
<gene>
    <name evidence="1" type="primary">Necator_chrIV.g15179</name>
    <name evidence="1" type="ORF">RB195_001884</name>
</gene>
<organism evidence="1 2">
    <name type="scientific">Necator americanus</name>
    <name type="common">Human hookworm</name>
    <dbReference type="NCBI Taxonomy" id="51031"/>
    <lineage>
        <taxon>Eukaryota</taxon>
        <taxon>Metazoa</taxon>
        <taxon>Ecdysozoa</taxon>
        <taxon>Nematoda</taxon>
        <taxon>Chromadorea</taxon>
        <taxon>Rhabditida</taxon>
        <taxon>Rhabditina</taxon>
        <taxon>Rhabditomorpha</taxon>
        <taxon>Strongyloidea</taxon>
        <taxon>Ancylostomatidae</taxon>
        <taxon>Bunostominae</taxon>
        <taxon>Necator</taxon>
    </lineage>
</organism>
<name>A0ABR1DH57_NECAM</name>
<evidence type="ECO:0000313" key="2">
    <source>
        <dbReference type="Proteomes" id="UP001303046"/>
    </source>
</evidence>
<proteinExistence type="predicted"/>
<reference evidence="1 2" key="1">
    <citation type="submission" date="2023-08" db="EMBL/GenBank/DDBJ databases">
        <title>A Necator americanus chromosomal reference genome.</title>
        <authorList>
            <person name="Ilik V."/>
            <person name="Petrzelkova K.J."/>
            <person name="Pardy F."/>
            <person name="Fuh T."/>
            <person name="Niatou-Singa F.S."/>
            <person name="Gouil Q."/>
            <person name="Baker L."/>
            <person name="Ritchie M.E."/>
            <person name="Jex A.R."/>
            <person name="Gazzola D."/>
            <person name="Li H."/>
            <person name="Toshio Fujiwara R."/>
            <person name="Zhan B."/>
            <person name="Aroian R.V."/>
            <person name="Pafco B."/>
            <person name="Schwarz E.M."/>
        </authorList>
    </citation>
    <scope>NUCLEOTIDE SEQUENCE [LARGE SCALE GENOMIC DNA]</scope>
    <source>
        <strain evidence="1 2">Aroian</strain>
        <tissue evidence="1">Whole animal</tissue>
    </source>
</reference>